<protein>
    <recommendedName>
        <fullName evidence="4">Amidase</fullName>
    </recommendedName>
</protein>
<evidence type="ECO:0000313" key="2">
    <source>
        <dbReference type="EMBL" id="VWX35581.1"/>
    </source>
</evidence>
<evidence type="ECO:0000313" key="3">
    <source>
        <dbReference type="Proteomes" id="UP000439752"/>
    </source>
</evidence>
<dbReference type="Proteomes" id="UP000439752">
    <property type="component" value="Unassembled WGS sequence"/>
</dbReference>
<keyword evidence="3" id="KW-1185">Reference proteome</keyword>
<dbReference type="RefSeq" id="WP_159173321.1">
    <property type="nucleotide sequence ID" value="NZ_LR732312.1"/>
</dbReference>
<feature type="chain" id="PRO_5024927614" description="Amidase" evidence="1">
    <location>
        <begin position="25"/>
        <end position="289"/>
    </location>
</feature>
<evidence type="ECO:0000256" key="1">
    <source>
        <dbReference type="SAM" id="SignalP"/>
    </source>
</evidence>
<name>A0A653I9R5_9BACL</name>
<sequence length="289" mass="32704">MKRFLVSLVCVSFFSLLLPSSGQAATPVTRHTVMWSIPEAKSIPVKINQLANRQMKRVYLHVAIEDDRTLYRTFVEAAHAAGIEVYFLFGQPRWITNEGTTFRPNVEDPLAWITLYQSETMQHPDGISVDLEPYALPEWTTNQSAVIASYQRILTAFQERATAEGLPLQLFLPFWFHTVTDVAGRPVSAWAMDLASEVTLMSYRTVYGGGNGLSAITLVDTLYAANHQHNLSYALEFTELPETPNITFYGQSRQALNQLVNQTMNSSFPPRAIVYHDFEAYQAFMQHTK</sequence>
<feature type="signal peptide" evidence="1">
    <location>
        <begin position="1"/>
        <end position="24"/>
    </location>
</feature>
<accession>A0A653I9R5</accession>
<evidence type="ECO:0008006" key="4">
    <source>
        <dbReference type="Google" id="ProtNLM"/>
    </source>
</evidence>
<dbReference type="EMBL" id="CABWKQ010000019">
    <property type="protein sequence ID" value="VWX35581.1"/>
    <property type="molecule type" value="Genomic_DNA"/>
</dbReference>
<reference evidence="2 3" key="1">
    <citation type="submission" date="2019-10" db="EMBL/GenBank/DDBJ databases">
        <authorList>
            <person name="Karimi E."/>
        </authorList>
    </citation>
    <scope>NUCLEOTIDE SEQUENCE [LARGE SCALE GENOMIC DNA]</scope>
    <source>
        <strain evidence="2">Exiguobacterium sp. 9Y</strain>
    </source>
</reference>
<organism evidence="2 3">
    <name type="scientific">Exiguobacterium oxidotolerans</name>
    <dbReference type="NCBI Taxonomy" id="223958"/>
    <lineage>
        <taxon>Bacteria</taxon>
        <taxon>Bacillati</taxon>
        <taxon>Bacillota</taxon>
        <taxon>Bacilli</taxon>
        <taxon>Bacillales</taxon>
        <taxon>Bacillales Family XII. Incertae Sedis</taxon>
        <taxon>Exiguobacterium</taxon>
    </lineage>
</organism>
<proteinExistence type="predicted"/>
<dbReference type="AlphaFoldDB" id="A0A653I9R5"/>
<keyword evidence="1" id="KW-0732">Signal</keyword>
<gene>
    <name evidence="2" type="ORF">EXIGUO9Y_260039</name>
</gene>